<comment type="caution">
    <text evidence="2">The sequence shown here is derived from an EMBL/GenBank/DDBJ whole genome shotgun (WGS) entry which is preliminary data.</text>
</comment>
<evidence type="ECO:0000313" key="2">
    <source>
        <dbReference type="EMBL" id="TNV75184.1"/>
    </source>
</evidence>
<dbReference type="EMBL" id="RRYP01016198">
    <property type="protein sequence ID" value="TNV75184.1"/>
    <property type="molecule type" value="Genomic_DNA"/>
</dbReference>
<dbReference type="Proteomes" id="UP000785679">
    <property type="component" value="Unassembled WGS sequence"/>
</dbReference>
<evidence type="ECO:0000256" key="1">
    <source>
        <dbReference type="SAM" id="MobiDB-lite"/>
    </source>
</evidence>
<keyword evidence="3" id="KW-1185">Reference proteome</keyword>
<gene>
    <name evidence="2" type="ORF">FGO68_gene1657</name>
</gene>
<feature type="compositionally biased region" description="Polar residues" evidence="1">
    <location>
        <begin position="48"/>
        <end position="58"/>
    </location>
</feature>
<dbReference type="AlphaFoldDB" id="A0A8J8SY60"/>
<proteinExistence type="predicted"/>
<reference evidence="2" key="1">
    <citation type="submission" date="2019-06" db="EMBL/GenBank/DDBJ databases">
        <authorList>
            <person name="Zheng W."/>
        </authorList>
    </citation>
    <scope>NUCLEOTIDE SEQUENCE</scope>
    <source>
        <strain evidence="2">QDHG01</strain>
    </source>
</reference>
<feature type="region of interest" description="Disordered" evidence="1">
    <location>
        <begin position="40"/>
        <end position="92"/>
    </location>
</feature>
<evidence type="ECO:0000313" key="3">
    <source>
        <dbReference type="Proteomes" id="UP000785679"/>
    </source>
</evidence>
<protein>
    <submittedName>
        <fullName evidence="2">Uncharacterized protein</fullName>
    </submittedName>
</protein>
<accession>A0A8J8SY60</accession>
<feature type="compositionally biased region" description="Basic and acidic residues" evidence="1">
    <location>
        <begin position="75"/>
        <end position="86"/>
    </location>
</feature>
<name>A0A8J8SY60_HALGN</name>
<organism evidence="2 3">
    <name type="scientific">Halteria grandinella</name>
    <dbReference type="NCBI Taxonomy" id="5974"/>
    <lineage>
        <taxon>Eukaryota</taxon>
        <taxon>Sar</taxon>
        <taxon>Alveolata</taxon>
        <taxon>Ciliophora</taxon>
        <taxon>Intramacronucleata</taxon>
        <taxon>Spirotrichea</taxon>
        <taxon>Stichotrichia</taxon>
        <taxon>Sporadotrichida</taxon>
        <taxon>Halteriidae</taxon>
        <taxon>Halteria</taxon>
    </lineage>
</organism>
<sequence>MKCQQQEIVQLQLLMSKHQQPIPSDLQAYERGRAQLAQGFDLPPPSLDPTSANPTIELTSDPHAPSTNLHASGEPNKEYSFKDNSPERNTSVADLNTTNVCYKEKTLFFNCIEGQMKNGDIGKCQGYMDDMDLCQRDINKYMEKKKQSKS</sequence>